<dbReference type="Proteomes" id="UP000435985">
    <property type="component" value="Unassembled WGS sequence"/>
</dbReference>
<dbReference type="EMBL" id="VWFN01000097">
    <property type="protein sequence ID" value="KAA4640136.1"/>
    <property type="molecule type" value="Genomic_DNA"/>
</dbReference>
<dbReference type="InterPro" id="IPR001387">
    <property type="entry name" value="Cro/C1-type_HTH"/>
</dbReference>
<dbReference type="Pfam" id="PF01381">
    <property type="entry name" value="HTH_3"/>
    <property type="match status" value="1"/>
</dbReference>
<dbReference type="EMBL" id="VWFO01000187">
    <property type="protein sequence ID" value="KAA4659747.1"/>
    <property type="molecule type" value="Genomic_DNA"/>
</dbReference>
<dbReference type="InterPro" id="IPR010982">
    <property type="entry name" value="Lambda_DNA-bd_dom_sf"/>
</dbReference>
<dbReference type="GO" id="GO:0003677">
    <property type="term" value="F:DNA binding"/>
    <property type="evidence" value="ECO:0007669"/>
    <property type="project" value="InterPro"/>
</dbReference>
<dbReference type="PROSITE" id="PS50943">
    <property type="entry name" value="HTH_CROC1"/>
    <property type="match status" value="1"/>
</dbReference>
<gene>
    <name evidence="2" type="ORF">F3B51_27140</name>
    <name evidence="3" type="ORF">F3B98_28160</name>
</gene>
<evidence type="ECO:0000313" key="4">
    <source>
        <dbReference type="Proteomes" id="UP000435985"/>
    </source>
</evidence>
<name>A0A642C5U8_BACOV</name>
<dbReference type="AlphaFoldDB" id="A0A642C5U8"/>
<accession>A0A642C5U8</accession>
<dbReference type="Gene3D" id="1.10.260.40">
    <property type="entry name" value="lambda repressor-like DNA-binding domains"/>
    <property type="match status" value="1"/>
</dbReference>
<organism evidence="3 4">
    <name type="scientific">Bacteroides ovatus</name>
    <dbReference type="NCBI Taxonomy" id="28116"/>
    <lineage>
        <taxon>Bacteria</taxon>
        <taxon>Pseudomonadati</taxon>
        <taxon>Bacteroidota</taxon>
        <taxon>Bacteroidia</taxon>
        <taxon>Bacteroidales</taxon>
        <taxon>Bacteroidaceae</taxon>
        <taxon>Bacteroides</taxon>
    </lineage>
</organism>
<evidence type="ECO:0000313" key="3">
    <source>
        <dbReference type="EMBL" id="KAA4659747.1"/>
    </source>
</evidence>
<evidence type="ECO:0000313" key="2">
    <source>
        <dbReference type="EMBL" id="KAA4640136.1"/>
    </source>
</evidence>
<comment type="caution">
    <text evidence="3">The sequence shown here is derived from an EMBL/GenBank/DDBJ whole genome shotgun (WGS) entry which is preliminary data.</text>
</comment>
<sequence>MIHADYRQFVSLWKLSIIWLVHVSPNLYHLNIHQICACSYHLFDFHVISWGSCSYKSTKTILILNIIHYICIIKSYQTMKLNRLKAVLLEKGISQTWLAKQLDMSFSMVNAYACNRIQPNLQTLQQFASILQVDLKDLITDKKDR</sequence>
<reference evidence="3 4" key="1">
    <citation type="journal article" date="2019" name="Nat. Med.">
        <title>A library of human gut bacterial isolates paired with longitudinal multiomics data enables mechanistic microbiome research.</title>
        <authorList>
            <person name="Poyet M."/>
            <person name="Groussin M."/>
            <person name="Gibbons S.M."/>
            <person name="Avila-Pacheco J."/>
            <person name="Jiang X."/>
            <person name="Kearney S.M."/>
            <person name="Perrotta A.R."/>
            <person name="Berdy B."/>
            <person name="Zhao S."/>
            <person name="Lieberman T.D."/>
            <person name="Swanson P.K."/>
            <person name="Smith M."/>
            <person name="Roesemann S."/>
            <person name="Alexander J.E."/>
            <person name="Rich S.A."/>
            <person name="Livny J."/>
            <person name="Vlamakis H."/>
            <person name="Clish C."/>
            <person name="Bullock K."/>
            <person name="Deik A."/>
            <person name="Scott J."/>
            <person name="Pierce K.A."/>
            <person name="Xavier R.J."/>
            <person name="Alm E.J."/>
        </authorList>
    </citation>
    <scope>NUCLEOTIDE SEQUENCE [LARGE SCALE GENOMIC DNA]</scope>
    <source>
        <strain evidence="2">BIOML-A13</strain>
        <strain evidence="3 4">BIOML-A14</strain>
    </source>
</reference>
<evidence type="ECO:0000259" key="1">
    <source>
        <dbReference type="PROSITE" id="PS50943"/>
    </source>
</evidence>
<dbReference type="SUPFAM" id="SSF47413">
    <property type="entry name" value="lambda repressor-like DNA-binding domains"/>
    <property type="match status" value="1"/>
</dbReference>
<feature type="domain" description="HTH cro/C1-type" evidence="1">
    <location>
        <begin position="84"/>
        <end position="138"/>
    </location>
</feature>
<dbReference type="SMR" id="A0A642C5U8"/>
<protein>
    <submittedName>
        <fullName evidence="3">Helix-turn-helix transcriptional regulator</fullName>
    </submittedName>
</protein>
<proteinExistence type="predicted"/>
<dbReference type="CDD" id="cd00093">
    <property type="entry name" value="HTH_XRE"/>
    <property type="match status" value="1"/>
</dbReference>
<dbReference type="SMART" id="SM00530">
    <property type="entry name" value="HTH_XRE"/>
    <property type="match status" value="1"/>
</dbReference>